<dbReference type="EMBL" id="QEAQ01000117">
    <property type="protein sequence ID" value="TPX55274.1"/>
    <property type="molecule type" value="Genomic_DNA"/>
</dbReference>
<accession>A0A507DU37</accession>
<gene>
    <name evidence="3" type="ORF">PhCBS80983_g05443</name>
</gene>
<comment type="similarity">
    <text evidence="1">Belongs to the BLOC1S1 family.</text>
</comment>
<name>A0A507DU37_9FUNG</name>
<proteinExistence type="inferred from homology"/>
<evidence type="ECO:0000256" key="1">
    <source>
        <dbReference type="ARBA" id="ARBA00007133"/>
    </source>
</evidence>
<dbReference type="STRING" id="109895.A0A507DU37"/>
<dbReference type="Pfam" id="PF06320">
    <property type="entry name" value="GCN5L1"/>
    <property type="match status" value="1"/>
</dbReference>
<evidence type="ECO:0000313" key="3">
    <source>
        <dbReference type="EMBL" id="TPX55274.1"/>
    </source>
</evidence>
<evidence type="ECO:0000256" key="2">
    <source>
        <dbReference type="ARBA" id="ARBA00019577"/>
    </source>
</evidence>
<evidence type="ECO:0000313" key="4">
    <source>
        <dbReference type="Proteomes" id="UP000318582"/>
    </source>
</evidence>
<dbReference type="PANTHER" id="PTHR13073">
    <property type="entry name" value="BLOC-1 COMPLEX SUBUNIT 1"/>
    <property type="match status" value="1"/>
</dbReference>
<dbReference type="Proteomes" id="UP000318582">
    <property type="component" value="Unassembled WGS sequence"/>
</dbReference>
<dbReference type="GO" id="GO:0031083">
    <property type="term" value="C:BLOC-1 complex"/>
    <property type="evidence" value="ECO:0007669"/>
    <property type="project" value="InterPro"/>
</dbReference>
<reference evidence="3 4" key="1">
    <citation type="journal article" date="2019" name="Sci. Rep.">
        <title>Comparative genomics of chytrid fungi reveal insights into the obligate biotrophic and pathogenic lifestyle of Synchytrium endobioticum.</title>
        <authorList>
            <person name="van de Vossenberg B.T.L.H."/>
            <person name="Warris S."/>
            <person name="Nguyen H.D.T."/>
            <person name="van Gent-Pelzer M.P.E."/>
            <person name="Joly D.L."/>
            <person name="van de Geest H.C."/>
            <person name="Bonants P.J.M."/>
            <person name="Smith D.S."/>
            <person name="Levesque C.A."/>
            <person name="van der Lee T.A.J."/>
        </authorList>
    </citation>
    <scope>NUCLEOTIDE SEQUENCE [LARGE SCALE GENOMIC DNA]</scope>
    <source>
        <strain evidence="3 4">CBS 809.83</strain>
    </source>
</reference>
<keyword evidence="4" id="KW-1185">Reference proteome</keyword>
<dbReference type="PANTHER" id="PTHR13073:SF0">
    <property type="entry name" value="BIOGENESIS OF LYSOSOME-RELATED ORGANELLES COMPLEX 1 SUBUNIT 1"/>
    <property type="match status" value="1"/>
</dbReference>
<dbReference type="InterPro" id="IPR009395">
    <property type="entry name" value="BLOC1S1"/>
</dbReference>
<dbReference type="GO" id="GO:0016197">
    <property type="term" value="P:endosomal transport"/>
    <property type="evidence" value="ECO:0007669"/>
    <property type="project" value="TreeGrafter"/>
</dbReference>
<comment type="caution">
    <text evidence="3">The sequence shown here is derived from an EMBL/GenBank/DDBJ whole genome shotgun (WGS) entry which is preliminary data.</text>
</comment>
<protein>
    <recommendedName>
        <fullName evidence="2">Biogenesis of lysosome-related organelles complex 1 subunit 1</fullName>
    </recommendedName>
</protein>
<sequence length="115" mass="12548">MLSKVLRDHQQKQAADRLNADRLHREAIAGVTALTDVAASSTHTRVGAAFTQQREIEHLTQRLAAAAAQHGRQSRAWIALVHGVDAALRNVGDVASWAGAVQRDVRDVWVVLDKV</sequence>
<organism evidence="3 4">
    <name type="scientific">Powellomyces hirtus</name>
    <dbReference type="NCBI Taxonomy" id="109895"/>
    <lineage>
        <taxon>Eukaryota</taxon>
        <taxon>Fungi</taxon>
        <taxon>Fungi incertae sedis</taxon>
        <taxon>Chytridiomycota</taxon>
        <taxon>Chytridiomycota incertae sedis</taxon>
        <taxon>Chytridiomycetes</taxon>
        <taxon>Spizellomycetales</taxon>
        <taxon>Powellomycetaceae</taxon>
        <taxon>Powellomyces</taxon>
    </lineage>
</organism>
<dbReference type="AlphaFoldDB" id="A0A507DU37"/>